<dbReference type="Gene3D" id="3.90.1750.10">
    <property type="entry name" value="Hect, E3 ligase catalytic domains"/>
    <property type="match status" value="1"/>
</dbReference>
<accession>A0A699HV62</accession>
<reference evidence="8" key="1">
    <citation type="journal article" date="2019" name="Sci. Rep.">
        <title>Draft genome of Tanacetum cinerariifolium, the natural source of mosquito coil.</title>
        <authorList>
            <person name="Yamashiro T."/>
            <person name="Shiraishi A."/>
            <person name="Satake H."/>
            <person name="Nakayama K."/>
        </authorList>
    </citation>
    <scope>NUCLEOTIDE SEQUENCE</scope>
</reference>
<evidence type="ECO:0000256" key="3">
    <source>
        <dbReference type="ARBA" id="ARBA00012485"/>
    </source>
</evidence>
<proteinExistence type="predicted"/>
<dbReference type="InterPro" id="IPR035983">
    <property type="entry name" value="Hect_E3_ubiquitin_ligase"/>
</dbReference>
<feature type="domain" description="HECT" evidence="7">
    <location>
        <begin position="159"/>
        <end position="218"/>
    </location>
</feature>
<evidence type="ECO:0000259" key="7">
    <source>
        <dbReference type="PROSITE" id="PS50237"/>
    </source>
</evidence>
<evidence type="ECO:0000256" key="1">
    <source>
        <dbReference type="ARBA" id="ARBA00000885"/>
    </source>
</evidence>
<dbReference type="PANTHER" id="PTHR11254:SF424">
    <property type="entry name" value="E3 UBIQUITIN-PROTEIN LIGASE UPL5"/>
    <property type="match status" value="1"/>
</dbReference>
<dbReference type="EMBL" id="BKCJ010211516">
    <property type="protein sequence ID" value="GEY80674.1"/>
    <property type="molecule type" value="Genomic_DNA"/>
</dbReference>
<dbReference type="PANTHER" id="PTHR11254">
    <property type="entry name" value="HECT DOMAIN UBIQUITIN-PROTEIN LIGASE"/>
    <property type="match status" value="1"/>
</dbReference>
<sequence>MLDDTSFSAVQDIWPFVDELPNKLSQGLVSSMDSIGPFSTDVHDLHNSLRFMMNAIIDPMVFDTLKLMHYNDNHPCAKETFLMNLWPHKFTFGYLVVKFAKRADEDYKWILDRKDYLTVESMRHLVMMLLPKVTQDYMNDHNMLINRSNLLAESFESITQANLASFCGLIFIQFTNEEATGPGVLREWFMLVCQAIFNPQNALFLTCPTDRRRFFLNPGNLAPCCKQILEMDPCVVDQDVLGLTFTWEVEELGVKKVVELCPEGNNISVNSINRKKYSDL</sequence>
<gene>
    <name evidence="8" type="ORF">Tci_452648</name>
</gene>
<keyword evidence="5 6" id="KW-0833">Ubl conjugation pathway</keyword>
<evidence type="ECO:0000256" key="4">
    <source>
        <dbReference type="ARBA" id="ARBA00022679"/>
    </source>
</evidence>
<dbReference type="GO" id="GO:0006511">
    <property type="term" value="P:ubiquitin-dependent protein catabolic process"/>
    <property type="evidence" value="ECO:0007669"/>
    <property type="project" value="TreeGrafter"/>
</dbReference>
<dbReference type="AlphaFoldDB" id="A0A699HV62"/>
<dbReference type="GO" id="GO:0000209">
    <property type="term" value="P:protein polyubiquitination"/>
    <property type="evidence" value="ECO:0007669"/>
    <property type="project" value="TreeGrafter"/>
</dbReference>
<protein>
    <recommendedName>
        <fullName evidence="3">HECT-type E3 ubiquitin transferase</fullName>
        <ecNumber evidence="3">2.3.2.26</ecNumber>
    </recommendedName>
</protein>
<dbReference type="SUPFAM" id="SSF56204">
    <property type="entry name" value="Hect, E3 ligase catalytic domain"/>
    <property type="match status" value="1"/>
</dbReference>
<dbReference type="InterPro" id="IPR050409">
    <property type="entry name" value="E3_ubiq-protein_ligase"/>
</dbReference>
<comment type="pathway">
    <text evidence="2">Protein modification; protein ubiquitination.</text>
</comment>
<comment type="catalytic activity">
    <reaction evidence="1">
        <text>S-ubiquitinyl-[E2 ubiquitin-conjugating enzyme]-L-cysteine + [acceptor protein]-L-lysine = [E2 ubiquitin-conjugating enzyme]-L-cysteine + N(6)-ubiquitinyl-[acceptor protein]-L-lysine.</text>
        <dbReference type="EC" id="2.3.2.26"/>
    </reaction>
</comment>
<evidence type="ECO:0000256" key="5">
    <source>
        <dbReference type="ARBA" id="ARBA00022786"/>
    </source>
</evidence>
<dbReference type="Pfam" id="PF00632">
    <property type="entry name" value="HECT"/>
    <property type="match status" value="1"/>
</dbReference>
<dbReference type="EC" id="2.3.2.26" evidence="3"/>
<dbReference type="GO" id="GO:0061630">
    <property type="term" value="F:ubiquitin protein ligase activity"/>
    <property type="evidence" value="ECO:0007669"/>
    <property type="project" value="UniProtKB-EC"/>
</dbReference>
<comment type="caution">
    <text evidence="8">The sequence shown here is derived from an EMBL/GenBank/DDBJ whole genome shotgun (WGS) entry which is preliminary data.</text>
</comment>
<dbReference type="InterPro" id="IPR000569">
    <property type="entry name" value="HECT_dom"/>
</dbReference>
<evidence type="ECO:0000313" key="8">
    <source>
        <dbReference type="EMBL" id="GEY80674.1"/>
    </source>
</evidence>
<keyword evidence="4" id="KW-0808">Transferase</keyword>
<organism evidence="8">
    <name type="scientific">Tanacetum cinerariifolium</name>
    <name type="common">Dalmatian daisy</name>
    <name type="synonym">Chrysanthemum cinerariifolium</name>
    <dbReference type="NCBI Taxonomy" id="118510"/>
    <lineage>
        <taxon>Eukaryota</taxon>
        <taxon>Viridiplantae</taxon>
        <taxon>Streptophyta</taxon>
        <taxon>Embryophyta</taxon>
        <taxon>Tracheophyta</taxon>
        <taxon>Spermatophyta</taxon>
        <taxon>Magnoliopsida</taxon>
        <taxon>eudicotyledons</taxon>
        <taxon>Gunneridae</taxon>
        <taxon>Pentapetalae</taxon>
        <taxon>asterids</taxon>
        <taxon>campanulids</taxon>
        <taxon>Asterales</taxon>
        <taxon>Asteraceae</taxon>
        <taxon>Asteroideae</taxon>
        <taxon>Anthemideae</taxon>
        <taxon>Anthemidinae</taxon>
        <taxon>Tanacetum</taxon>
    </lineage>
</organism>
<evidence type="ECO:0000256" key="2">
    <source>
        <dbReference type="ARBA" id="ARBA00004906"/>
    </source>
</evidence>
<dbReference type="GO" id="GO:0005737">
    <property type="term" value="C:cytoplasm"/>
    <property type="evidence" value="ECO:0007669"/>
    <property type="project" value="TreeGrafter"/>
</dbReference>
<dbReference type="Gene3D" id="3.30.2160.10">
    <property type="entry name" value="Hect, E3 ligase catalytic domain"/>
    <property type="match status" value="1"/>
</dbReference>
<evidence type="ECO:0000256" key="6">
    <source>
        <dbReference type="PROSITE-ProRule" id="PRU00104"/>
    </source>
</evidence>
<comment type="caution">
    <text evidence="6">Lacks conserved residue(s) required for the propagation of feature annotation.</text>
</comment>
<dbReference type="PROSITE" id="PS50237">
    <property type="entry name" value="HECT"/>
    <property type="match status" value="1"/>
</dbReference>
<name>A0A699HV62_TANCI</name>